<evidence type="ECO:0000313" key="9">
    <source>
        <dbReference type="Proteomes" id="UP000036893"/>
    </source>
</evidence>
<keyword evidence="3" id="KW-0238">DNA-binding</keyword>
<dbReference type="InterPro" id="IPR036864">
    <property type="entry name" value="Zn2-C6_fun-type_DNA-bd_sf"/>
</dbReference>
<reference evidence="8" key="2">
    <citation type="submission" date="2021-01" db="EMBL/GenBank/DDBJ databases">
        <title>Pan-genome distribution and transcriptional activeness of fungal secondary metabolism genes in Aspergillus section Fumigati.</title>
        <authorList>
            <person name="Takahashi H."/>
            <person name="Umemura M."/>
            <person name="Ninomiya A."/>
            <person name="Kusuya Y."/>
            <person name="Urayama S."/>
            <person name="Shimizu M."/>
            <person name="Watanabe A."/>
            <person name="Kamei K."/>
            <person name="Yaguchi T."/>
            <person name="Hagiwara D."/>
        </authorList>
    </citation>
    <scope>NUCLEOTIDE SEQUENCE</scope>
    <source>
        <strain evidence="8">IFM 46973</strain>
    </source>
</reference>
<dbReference type="PANTHER" id="PTHR47424:SF3">
    <property type="entry name" value="REGULATORY PROTEIN GAL4"/>
    <property type="match status" value="1"/>
</dbReference>
<protein>
    <recommendedName>
        <fullName evidence="7">Zn(2)-C6 fungal-type domain-containing protein</fullName>
    </recommendedName>
</protein>
<keyword evidence="5" id="KW-0539">Nucleus</keyword>
<evidence type="ECO:0000256" key="3">
    <source>
        <dbReference type="ARBA" id="ARBA00023125"/>
    </source>
</evidence>
<dbReference type="GO" id="GO:0000978">
    <property type="term" value="F:RNA polymerase II cis-regulatory region sequence-specific DNA binding"/>
    <property type="evidence" value="ECO:0007669"/>
    <property type="project" value="TreeGrafter"/>
</dbReference>
<dbReference type="GO" id="GO:0005634">
    <property type="term" value="C:nucleus"/>
    <property type="evidence" value="ECO:0007669"/>
    <property type="project" value="TreeGrafter"/>
</dbReference>
<dbReference type="Pfam" id="PF04082">
    <property type="entry name" value="Fungal_trans"/>
    <property type="match status" value="1"/>
</dbReference>
<dbReference type="Proteomes" id="UP000036893">
    <property type="component" value="Unassembled WGS sequence"/>
</dbReference>
<feature type="compositionally biased region" description="Low complexity" evidence="6">
    <location>
        <begin position="67"/>
        <end position="78"/>
    </location>
</feature>
<dbReference type="InterPro" id="IPR007219">
    <property type="entry name" value="XnlR_reg_dom"/>
</dbReference>
<proteinExistence type="predicted"/>
<dbReference type="RefSeq" id="XP_043143188.1">
    <property type="nucleotide sequence ID" value="XM_043287253.1"/>
</dbReference>
<gene>
    <name evidence="8" type="ORF">Aud_001764</name>
</gene>
<dbReference type="Gene3D" id="4.10.240.10">
    <property type="entry name" value="Zn(2)-C6 fungal-type DNA-binding domain"/>
    <property type="match status" value="1"/>
</dbReference>
<dbReference type="InterPro" id="IPR001138">
    <property type="entry name" value="Zn2Cys6_DnaBD"/>
</dbReference>
<dbReference type="CDD" id="cd00067">
    <property type="entry name" value="GAL4"/>
    <property type="match status" value="1"/>
</dbReference>
<name>A0A8E0QIJ5_9EURO</name>
<dbReference type="InterPro" id="IPR051127">
    <property type="entry name" value="Fungal_SecMet_Regulators"/>
</dbReference>
<dbReference type="PROSITE" id="PS50048">
    <property type="entry name" value="ZN2_CY6_FUNGAL_2"/>
    <property type="match status" value="1"/>
</dbReference>
<dbReference type="GeneID" id="66989240"/>
<evidence type="ECO:0000256" key="1">
    <source>
        <dbReference type="ARBA" id="ARBA00022723"/>
    </source>
</evidence>
<accession>A0A8E0QIJ5</accession>
<evidence type="ECO:0000256" key="4">
    <source>
        <dbReference type="ARBA" id="ARBA00023163"/>
    </source>
</evidence>
<dbReference type="CDD" id="cd12148">
    <property type="entry name" value="fungal_TF_MHR"/>
    <property type="match status" value="1"/>
</dbReference>
<sequence length="640" mass="71233">MSLASPAQPHVSLRHRRYKAALACATCRRRKVKCDGLRPVCGRCKTKRELQETCTYIPASARRSSSVNAPLSSAAASSQLRRPGTSAQTRSEQSDAIGTPSAHAVGDPGEFSFEVKAAVEAKLGLPSSKKRCPIPLTDAPLFGLLSLPEIINAAINPANNVLPPRKHADHLVSLYWRCLDPLEPLLDHRSFWTAYQALFDGGEMECNEHIFLCTLNLVFALSTQLQESTPSEQRHSASRTFFLRAWHLLRPEIVLWQPGSLEIVQCLVLTTRYLQCTPNLQQTWMALGSAVRIALNIGLDRSEKNLAVSDRETQLTRDVWQHCVFMDRNLSWSLGRPSTVPSVPFFSLDVLRNGSNLPGSDNMTDASVSEKMQKLATIAGYIGLSQVLPANSAAERQDLVLQAQAELSAVMQVDKCLASLENGLPPGPYHSASGETANLFDGRLILLRLRLAHTRIMLLRPLMARFCLSHLQTHQVSPPAETSVGDRVLETCATLCVENTQKLITLIQECSRPDRTGIIPWWYRIFYLRIAMLHLVAAMLRPDVFGTMVSESWNTAVSVLGSHEHLSLSARRCLDKLQMMWQRVVDIHNPPTHEAPPSRVDYHTGLHDVFEYLGFDGQIPLFGLDDSAWLDNVDWTTWSA</sequence>
<dbReference type="PANTHER" id="PTHR47424">
    <property type="entry name" value="REGULATORY PROTEIN GAL4"/>
    <property type="match status" value="1"/>
</dbReference>
<evidence type="ECO:0000256" key="6">
    <source>
        <dbReference type="SAM" id="MobiDB-lite"/>
    </source>
</evidence>
<dbReference type="SUPFAM" id="SSF57701">
    <property type="entry name" value="Zn2/Cys6 DNA-binding domain"/>
    <property type="match status" value="1"/>
</dbReference>
<dbReference type="EMBL" id="BBXM02000001">
    <property type="protein sequence ID" value="GIC85922.1"/>
    <property type="molecule type" value="Genomic_DNA"/>
</dbReference>
<evidence type="ECO:0000313" key="8">
    <source>
        <dbReference type="EMBL" id="GIC85922.1"/>
    </source>
</evidence>
<evidence type="ECO:0000256" key="2">
    <source>
        <dbReference type="ARBA" id="ARBA00023015"/>
    </source>
</evidence>
<organism evidence="8 9">
    <name type="scientific">Aspergillus udagawae</name>
    <dbReference type="NCBI Taxonomy" id="91492"/>
    <lineage>
        <taxon>Eukaryota</taxon>
        <taxon>Fungi</taxon>
        <taxon>Dikarya</taxon>
        <taxon>Ascomycota</taxon>
        <taxon>Pezizomycotina</taxon>
        <taxon>Eurotiomycetes</taxon>
        <taxon>Eurotiomycetidae</taxon>
        <taxon>Eurotiales</taxon>
        <taxon>Aspergillaceae</taxon>
        <taxon>Aspergillus</taxon>
        <taxon>Aspergillus subgen. Fumigati</taxon>
    </lineage>
</organism>
<dbReference type="Pfam" id="PF00172">
    <property type="entry name" value="Zn_clus"/>
    <property type="match status" value="1"/>
</dbReference>
<keyword evidence="4" id="KW-0804">Transcription</keyword>
<keyword evidence="2" id="KW-0805">Transcription regulation</keyword>
<dbReference type="GO" id="GO:0006351">
    <property type="term" value="P:DNA-templated transcription"/>
    <property type="evidence" value="ECO:0007669"/>
    <property type="project" value="InterPro"/>
</dbReference>
<dbReference type="GO" id="GO:0000435">
    <property type="term" value="P:positive regulation of transcription from RNA polymerase II promoter by galactose"/>
    <property type="evidence" value="ECO:0007669"/>
    <property type="project" value="TreeGrafter"/>
</dbReference>
<reference evidence="8" key="1">
    <citation type="journal article" date="2015" name="Genome Announc.">
        <title>Draft Genome Sequence of the Pathogenic Filamentous Fungus Aspergillus udagawae Strain IFM 46973T.</title>
        <authorList>
            <person name="Kusuya Y."/>
            <person name="Takahashi-Nakaguchi A."/>
            <person name="Takahashi H."/>
            <person name="Yaguchi T."/>
        </authorList>
    </citation>
    <scope>NUCLEOTIDE SEQUENCE</scope>
    <source>
        <strain evidence="8">IFM 46973</strain>
    </source>
</reference>
<evidence type="ECO:0000259" key="7">
    <source>
        <dbReference type="PROSITE" id="PS50048"/>
    </source>
</evidence>
<evidence type="ECO:0000256" key="5">
    <source>
        <dbReference type="ARBA" id="ARBA00023242"/>
    </source>
</evidence>
<feature type="compositionally biased region" description="Polar residues" evidence="6">
    <location>
        <begin position="85"/>
        <end position="96"/>
    </location>
</feature>
<dbReference type="AlphaFoldDB" id="A0A8E0QIJ5"/>
<dbReference type="GO" id="GO:0000981">
    <property type="term" value="F:DNA-binding transcription factor activity, RNA polymerase II-specific"/>
    <property type="evidence" value="ECO:0007669"/>
    <property type="project" value="InterPro"/>
</dbReference>
<dbReference type="SMART" id="SM00906">
    <property type="entry name" value="Fungal_trans"/>
    <property type="match status" value="1"/>
</dbReference>
<feature type="domain" description="Zn(2)-C6 fungal-type" evidence="7">
    <location>
        <begin position="23"/>
        <end position="56"/>
    </location>
</feature>
<dbReference type="SMART" id="SM00066">
    <property type="entry name" value="GAL4"/>
    <property type="match status" value="1"/>
</dbReference>
<dbReference type="GO" id="GO:0008270">
    <property type="term" value="F:zinc ion binding"/>
    <property type="evidence" value="ECO:0007669"/>
    <property type="project" value="InterPro"/>
</dbReference>
<feature type="region of interest" description="Disordered" evidence="6">
    <location>
        <begin position="67"/>
        <end position="105"/>
    </location>
</feature>
<comment type="caution">
    <text evidence="8">The sequence shown here is derived from an EMBL/GenBank/DDBJ whole genome shotgun (WGS) entry which is preliminary data.</text>
</comment>
<keyword evidence="1" id="KW-0479">Metal-binding</keyword>